<proteinExistence type="predicted"/>
<organism evidence="2 3">
    <name type="scientific">Chryseomicrobium palamuruense</name>
    <dbReference type="NCBI Taxonomy" id="682973"/>
    <lineage>
        <taxon>Bacteria</taxon>
        <taxon>Bacillati</taxon>
        <taxon>Bacillota</taxon>
        <taxon>Bacilli</taxon>
        <taxon>Bacillales</taxon>
        <taxon>Caryophanaceae</taxon>
        <taxon>Chryseomicrobium</taxon>
    </lineage>
</organism>
<dbReference type="SUPFAM" id="SSF140423">
    <property type="entry name" value="MW0975(SA0943)-like"/>
    <property type="match status" value="1"/>
</dbReference>
<dbReference type="InterPro" id="IPR019454">
    <property type="entry name" value="Lipoprot_YkyA-like"/>
</dbReference>
<dbReference type="Pfam" id="PF10368">
    <property type="entry name" value="YkyA"/>
    <property type="match status" value="1"/>
</dbReference>
<name>A0ABV8URE5_9BACL</name>
<keyword evidence="3" id="KW-1185">Reference proteome</keyword>
<dbReference type="RefSeq" id="WP_378139317.1">
    <property type="nucleotide sequence ID" value="NZ_JBHSEF010000008.1"/>
</dbReference>
<sequence>MKKWLAVTLLSVFVLTGCTFGDSAEQQISGVLQSMHDAEEPYRSVQSEMNKAEQQEVQLFEEILALTQEQQSELQQKVTELQELTANRKDYLANERESLEEALAKSDFSALDLSEVERALADRVDKAYDARYESYEDVYTKYEELIRLQDALYVEMLVEDVSIETVRELIQQVNAQNEVVQAAVATMNEKTEQFNSITSDVFETLQSEE</sequence>
<keyword evidence="1" id="KW-0175">Coiled coil</keyword>
<dbReference type="Gene3D" id="1.20.120.570">
    <property type="entry name" value="YkyA-like"/>
    <property type="match status" value="1"/>
</dbReference>
<protein>
    <submittedName>
        <fullName evidence="2">YkyA family protein</fullName>
    </submittedName>
</protein>
<accession>A0ABV8URE5</accession>
<evidence type="ECO:0000313" key="3">
    <source>
        <dbReference type="Proteomes" id="UP001595733"/>
    </source>
</evidence>
<feature type="coiled-coil region" evidence="1">
    <location>
        <begin position="42"/>
        <end position="101"/>
    </location>
</feature>
<comment type="caution">
    <text evidence="2">The sequence shown here is derived from an EMBL/GenBank/DDBJ whole genome shotgun (WGS) entry which is preliminary data.</text>
</comment>
<dbReference type="PROSITE" id="PS51257">
    <property type="entry name" value="PROKAR_LIPOPROTEIN"/>
    <property type="match status" value="1"/>
</dbReference>
<gene>
    <name evidence="2" type="ORF">ACFO0S_01225</name>
</gene>
<dbReference type="Proteomes" id="UP001595733">
    <property type="component" value="Unassembled WGS sequence"/>
</dbReference>
<dbReference type="EMBL" id="JBHSEF010000008">
    <property type="protein sequence ID" value="MFC4353684.1"/>
    <property type="molecule type" value="Genomic_DNA"/>
</dbReference>
<evidence type="ECO:0000256" key="1">
    <source>
        <dbReference type="SAM" id="Coils"/>
    </source>
</evidence>
<dbReference type="InterPro" id="IPR036785">
    <property type="entry name" value="YkyA-like_sf"/>
</dbReference>
<evidence type="ECO:0000313" key="2">
    <source>
        <dbReference type="EMBL" id="MFC4353684.1"/>
    </source>
</evidence>
<reference evidence="3" key="1">
    <citation type="journal article" date="2019" name="Int. J. Syst. Evol. Microbiol.">
        <title>The Global Catalogue of Microorganisms (GCM) 10K type strain sequencing project: providing services to taxonomists for standard genome sequencing and annotation.</title>
        <authorList>
            <consortium name="The Broad Institute Genomics Platform"/>
            <consortium name="The Broad Institute Genome Sequencing Center for Infectious Disease"/>
            <person name="Wu L."/>
            <person name="Ma J."/>
        </authorList>
    </citation>
    <scope>NUCLEOTIDE SEQUENCE [LARGE SCALE GENOMIC DNA]</scope>
    <source>
        <strain evidence="3">CCUG 50353</strain>
    </source>
</reference>
<feature type="coiled-coil region" evidence="1">
    <location>
        <begin position="163"/>
        <end position="190"/>
    </location>
</feature>